<feature type="domain" description="Solute-binding protein family 5" evidence="2">
    <location>
        <begin position="67"/>
        <end position="483"/>
    </location>
</feature>
<dbReference type="SUPFAM" id="SSF53850">
    <property type="entry name" value="Periplasmic binding protein-like II"/>
    <property type="match status" value="1"/>
</dbReference>
<dbReference type="HOGENOM" id="CLU_017028_7_2_0"/>
<dbReference type="GO" id="GO:0043190">
    <property type="term" value="C:ATP-binding cassette (ABC) transporter complex"/>
    <property type="evidence" value="ECO:0007669"/>
    <property type="project" value="InterPro"/>
</dbReference>
<dbReference type="InterPro" id="IPR039424">
    <property type="entry name" value="SBP_5"/>
</dbReference>
<dbReference type="Gene3D" id="3.40.190.10">
    <property type="entry name" value="Periplasmic binding protein-like II"/>
    <property type="match status" value="1"/>
</dbReference>
<dbReference type="InterPro" id="IPR000914">
    <property type="entry name" value="SBP_5_dom"/>
</dbReference>
<accession>L0A079</accession>
<dbReference type="PANTHER" id="PTHR30290">
    <property type="entry name" value="PERIPLASMIC BINDING COMPONENT OF ABC TRANSPORTER"/>
    <property type="match status" value="1"/>
</dbReference>
<organism evidence="3 4">
    <name type="scientific">Deinococcus peraridilitoris (strain DSM 19664 / LMG 22246 / CIP 109416 / KR-200)</name>
    <dbReference type="NCBI Taxonomy" id="937777"/>
    <lineage>
        <taxon>Bacteria</taxon>
        <taxon>Thermotogati</taxon>
        <taxon>Deinococcota</taxon>
        <taxon>Deinococci</taxon>
        <taxon>Deinococcales</taxon>
        <taxon>Deinococcaceae</taxon>
        <taxon>Deinococcus</taxon>
    </lineage>
</organism>
<dbReference type="STRING" id="937777.Deipe_1013"/>
<sequence>MKKLAFLAPMLLISAALAATPKDTLVYQNSADIPTLDPTMVYDTASGSITENIYETLLTYKGASLTELEPLLATGWKESNAGKTYTFDLRKNVKFHSGNTMTCDDAAYSIRRNLVVNSPESGNWFISEALLGTGSNANDDKTITWDRIAKAVSCNNAGQLVFNLPKVDPAFLAKMAYTGQSIVDKAHAIKQGEWDGTERTWKEWVGKDLNDSGLSKNPSGTGAYQIVRRDANTLLARAFPGYWGQKPAIQNVIIQKVPEQAARYEAIKRGDADIIETGPRSTLSQLQGPGITILDDLPNTTATAFFMNQNVKDPGLLGSGKLDGRGIPANFFSDVNVRRAFSYAFDYERYIKEVQLGKGIQRTMLLPDSFPGYAKDVKTYKYDAKQAESYFKRAFGGDVWKNGFTLRMNYRAGAAASQTAAELLKRNIEAINPKFKVEIGAKQWSTMLNDSKAGKEAMIIIGWAPDYADPDNFVHTFYHSEGYYSPRSGFSDRSIDAWVNQARNTTNTAKRNQLYKLVANRSFAVAPFIYIPAGVNFTVYRSELKGVSKNTYNPMTSFSATGTFWKDLSK</sequence>
<dbReference type="Proteomes" id="UP000010467">
    <property type="component" value="Chromosome"/>
</dbReference>
<dbReference type="GO" id="GO:0042597">
    <property type="term" value="C:periplasmic space"/>
    <property type="evidence" value="ECO:0007669"/>
    <property type="project" value="UniProtKB-ARBA"/>
</dbReference>
<feature type="signal peptide" evidence="1">
    <location>
        <begin position="1"/>
        <end position="18"/>
    </location>
</feature>
<feature type="chain" id="PRO_5003938930" evidence="1">
    <location>
        <begin position="19"/>
        <end position="570"/>
    </location>
</feature>
<dbReference type="CDD" id="cd08512">
    <property type="entry name" value="PBP2_NikA_DppA_OppA_like_7"/>
    <property type="match status" value="1"/>
</dbReference>
<dbReference type="PIRSF" id="PIRSF002741">
    <property type="entry name" value="MppA"/>
    <property type="match status" value="1"/>
</dbReference>
<dbReference type="OrthoDB" id="9796817at2"/>
<protein>
    <submittedName>
        <fullName evidence="3">ABC-type dipeptide transport system, periplasmic component</fullName>
    </submittedName>
</protein>
<dbReference type="InterPro" id="IPR030678">
    <property type="entry name" value="Peptide/Ni-bd"/>
</dbReference>
<reference evidence="4" key="1">
    <citation type="submission" date="2012-03" db="EMBL/GenBank/DDBJ databases">
        <title>Complete sequence of chromosome of Deinococcus peraridilitoris DSM 19664.</title>
        <authorList>
            <person name="Lucas S."/>
            <person name="Copeland A."/>
            <person name="Lapidus A."/>
            <person name="Glavina del Rio T."/>
            <person name="Dalin E."/>
            <person name="Tice H."/>
            <person name="Bruce D."/>
            <person name="Goodwin L."/>
            <person name="Pitluck S."/>
            <person name="Peters L."/>
            <person name="Mikhailova N."/>
            <person name="Lu M."/>
            <person name="Kyrpides N."/>
            <person name="Mavromatis K."/>
            <person name="Ivanova N."/>
            <person name="Brettin T."/>
            <person name="Detter J.C."/>
            <person name="Han C."/>
            <person name="Larimer F."/>
            <person name="Land M."/>
            <person name="Hauser L."/>
            <person name="Markowitz V."/>
            <person name="Cheng J.-F."/>
            <person name="Hugenholtz P."/>
            <person name="Woyke T."/>
            <person name="Wu D."/>
            <person name="Pukall R."/>
            <person name="Steenblock K."/>
            <person name="Brambilla E."/>
            <person name="Klenk H.-P."/>
            <person name="Eisen J.A."/>
        </authorList>
    </citation>
    <scope>NUCLEOTIDE SEQUENCE [LARGE SCALE GENOMIC DNA]</scope>
    <source>
        <strain evidence="4">DSM 19664 / LMG 22246 / CIP 109416 / KR-200</strain>
    </source>
</reference>
<evidence type="ECO:0000256" key="1">
    <source>
        <dbReference type="SAM" id="SignalP"/>
    </source>
</evidence>
<evidence type="ECO:0000259" key="2">
    <source>
        <dbReference type="Pfam" id="PF00496"/>
    </source>
</evidence>
<dbReference type="AlphaFoldDB" id="L0A079"/>
<evidence type="ECO:0000313" key="4">
    <source>
        <dbReference type="Proteomes" id="UP000010467"/>
    </source>
</evidence>
<name>L0A079_DEIPD</name>
<keyword evidence="4" id="KW-1185">Reference proteome</keyword>
<gene>
    <name evidence="3" type="ordered locus">Deipe_1013</name>
</gene>
<dbReference type="GO" id="GO:1904680">
    <property type="term" value="F:peptide transmembrane transporter activity"/>
    <property type="evidence" value="ECO:0007669"/>
    <property type="project" value="TreeGrafter"/>
</dbReference>
<dbReference type="KEGG" id="dpd:Deipe_1013"/>
<dbReference type="GO" id="GO:0015833">
    <property type="term" value="P:peptide transport"/>
    <property type="evidence" value="ECO:0007669"/>
    <property type="project" value="TreeGrafter"/>
</dbReference>
<proteinExistence type="predicted"/>
<dbReference type="Gene3D" id="3.90.76.10">
    <property type="entry name" value="Dipeptide-binding Protein, Domain 1"/>
    <property type="match status" value="1"/>
</dbReference>
<dbReference type="Gene3D" id="3.10.105.10">
    <property type="entry name" value="Dipeptide-binding Protein, Domain 3"/>
    <property type="match status" value="1"/>
</dbReference>
<dbReference type="PATRIC" id="fig|937777.3.peg.1015"/>
<dbReference type="eggNOG" id="COG0747">
    <property type="taxonomic scope" value="Bacteria"/>
</dbReference>
<dbReference type="RefSeq" id="WP_015234887.1">
    <property type="nucleotide sequence ID" value="NC_019793.1"/>
</dbReference>
<dbReference type="Pfam" id="PF00496">
    <property type="entry name" value="SBP_bac_5"/>
    <property type="match status" value="1"/>
</dbReference>
<evidence type="ECO:0000313" key="3">
    <source>
        <dbReference type="EMBL" id="AFZ66577.1"/>
    </source>
</evidence>
<dbReference type="EMBL" id="CP003382">
    <property type="protein sequence ID" value="AFZ66577.1"/>
    <property type="molecule type" value="Genomic_DNA"/>
</dbReference>
<keyword evidence="1" id="KW-0732">Signal</keyword>
<dbReference type="PANTHER" id="PTHR30290:SF34">
    <property type="entry name" value="ABC TRANSPORTER, PERIPLASMIC OLIGO-PEPTIDE BINDING PROTEIN, PUTATIVE-RELATED"/>
    <property type="match status" value="1"/>
</dbReference>